<reference evidence="2" key="1">
    <citation type="submission" date="2016-10" db="EMBL/GenBank/DDBJ databases">
        <authorList>
            <person name="Varghese N."/>
            <person name="Submissions S."/>
        </authorList>
    </citation>
    <scope>NUCLEOTIDE SEQUENCE [LARGE SCALE GENOMIC DNA]</scope>
    <source>
        <strain evidence="2">DSM 15718</strain>
    </source>
</reference>
<dbReference type="Pfam" id="PF07505">
    <property type="entry name" value="DUF5131"/>
    <property type="match status" value="2"/>
</dbReference>
<name>A0A1H3D3B5_9FLAO</name>
<accession>A0A1H3D3B5</accession>
<evidence type="ECO:0000313" key="1">
    <source>
        <dbReference type="EMBL" id="SDX60139.1"/>
    </source>
</evidence>
<dbReference type="RefSeq" id="WP_091433893.1">
    <property type="nucleotide sequence ID" value="NZ_FNMV01000012.1"/>
</dbReference>
<proteinExistence type="predicted"/>
<evidence type="ECO:0000313" key="2">
    <source>
        <dbReference type="Proteomes" id="UP000198569"/>
    </source>
</evidence>
<dbReference type="InterPro" id="IPR011101">
    <property type="entry name" value="DUF5131"/>
</dbReference>
<dbReference type="AlphaFoldDB" id="A0A1H3D3B5"/>
<keyword evidence="2" id="KW-1185">Reference proteome</keyword>
<sequence>MAENSKIEWTHHTANLWWGCTKVHAGCDNCYALTFAKRVGNDIWGNDKPRRMIKDVWSKFRKFQKEAEKQNEVHRVFVGSMMDIFEKPMPLVDHDGNPYSEGESEFWNTGQLRDKFFNEVVPNSPNLMFLLLTKRPSNINKYIPESWKENPPKNVMFGTSPVSQETANKLILQLSEVNGLRFLSVEPQLEKIDLMTMVNDETDRVLLDMVDWVIQGGESGHHRRPFDTDWGRLLRDDCKKKGVPFFFKQIDKKLEIPQDLLIREFPTTKTEILNLKKTEMKTKMKKLKCVTVEELRVINDNSTKAKFSATYDIDGLINDGILSDIPDFAYSVQLCMVHENQDGSSAMRVYVSTNTRFKSIILDMTEKDYDGLFKMKFRVVA</sequence>
<dbReference type="OrthoDB" id="9787478at2"/>
<dbReference type="EMBL" id="FNMV01000012">
    <property type="protein sequence ID" value="SDX60139.1"/>
    <property type="molecule type" value="Genomic_DNA"/>
</dbReference>
<protein>
    <submittedName>
        <fullName evidence="1">Protein gp37</fullName>
    </submittedName>
</protein>
<gene>
    <name evidence="1" type="ORF">SAMN05444338_11267</name>
</gene>
<dbReference type="STRING" id="229203.SAMN05444338_11267"/>
<organism evidence="1 2">
    <name type="scientific">Flavobacterium degerlachei</name>
    <dbReference type="NCBI Taxonomy" id="229203"/>
    <lineage>
        <taxon>Bacteria</taxon>
        <taxon>Pseudomonadati</taxon>
        <taxon>Bacteroidota</taxon>
        <taxon>Flavobacteriia</taxon>
        <taxon>Flavobacteriales</taxon>
        <taxon>Flavobacteriaceae</taxon>
        <taxon>Flavobacterium</taxon>
    </lineage>
</organism>
<dbReference type="Proteomes" id="UP000198569">
    <property type="component" value="Unassembled WGS sequence"/>
</dbReference>